<comment type="caution">
    <text evidence="3">The sequence shown here is derived from an EMBL/GenBank/DDBJ whole genome shotgun (WGS) entry which is preliminary data.</text>
</comment>
<feature type="region of interest" description="Disordered" evidence="1">
    <location>
        <begin position="1"/>
        <end position="34"/>
    </location>
</feature>
<dbReference type="RefSeq" id="WP_377465396.1">
    <property type="nucleotide sequence ID" value="NZ_JBHUOP010000002.1"/>
</dbReference>
<evidence type="ECO:0000256" key="2">
    <source>
        <dbReference type="SAM" id="Phobius"/>
    </source>
</evidence>
<dbReference type="EMBL" id="JBHUOP010000002">
    <property type="protein sequence ID" value="MFD2839830.1"/>
    <property type="molecule type" value="Genomic_DNA"/>
</dbReference>
<organism evidence="3 4">
    <name type="scientific">Populibacterium corticicola</name>
    <dbReference type="NCBI Taxonomy" id="1812826"/>
    <lineage>
        <taxon>Bacteria</taxon>
        <taxon>Bacillati</taxon>
        <taxon>Actinomycetota</taxon>
        <taxon>Actinomycetes</taxon>
        <taxon>Micrococcales</taxon>
        <taxon>Jonesiaceae</taxon>
        <taxon>Populibacterium</taxon>
    </lineage>
</organism>
<protein>
    <submittedName>
        <fullName evidence="3">Uncharacterized protein</fullName>
    </submittedName>
</protein>
<proteinExistence type="predicted"/>
<keyword evidence="2" id="KW-0472">Membrane</keyword>
<name>A0ABW5XEX5_9MICO</name>
<dbReference type="Proteomes" id="UP001597391">
    <property type="component" value="Unassembled WGS sequence"/>
</dbReference>
<evidence type="ECO:0000256" key="1">
    <source>
        <dbReference type="SAM" id="MobiDB-lite"/>
    </source>
</evidence>
<accession>A0ABW5XEX5</accession>
<keyword evidence="2" id="KW-0812">Transmembrane</keyword>
<evidence type="ECO:0000313" key="4">
    <source>
        <dbReference type="Proteomes" id="UP001597391"/>
    </source>
</evidence>
<evidence type="ECO:0000313" key="3">
    <source>
        <dbReference type="EMBL" id="MFD2839830.1"/>
    </source>
</evidence>
<feature type="compositionally biased region" description="Basic and acidic residues" evidence="1">
    <location>
        <begin position="1"/>
        <end position="10"/>
    </location>
</feature>
<gene>
    <name evidence="3" type="ORF">ACFSYH_04510</name>
</gene>
<feature type="transmembrane region" description="Helical" evidence="2">
    <location>
        <begin position="41"/>
        <end position="63"/>
    </location>
</feature>
<keyword evidence="2" id="KW-1133">Transmembrane helix</keyword>
<sequence length="64" mass="6720">MSTKKNHDNRTTTQATGQKRAAAPQKEELSAGGRQQRFAKIVAIAVVAGLVLSMVVPAVVGIFA</sequence>
<reference evidence="4" key="1">
    <citation type="journal article" date="2019" name="Int. J. Syst. Evol. Microbiol.">
        <title>The Global Catalogue of Microorganisms (GCM) 10K type strain sequencing project: providing services to taxonomists for standard genome sequencing and annotation.</title>
        <authorList>
            <consortium name="The Broad Institute Genomics Platform"/>
            <consortium name="The Broad Institute Genome Sequencing Center for Infectious Disease"/>
            <person name="Wu L."/>
            <person name="Ma J."/>
        </authorList>
    </citation>
    <scope>NUCLEOTIDE SEQUENCE [LARGE SCALE GENOMIC DNA]</scope>
    <source>
        <strain evidence="4">KCTC 33576</strain>
    </source>
</reference>
<keyword evidence="4" id="KW-1185">Reference proteome</keyword>